<dbReference type="Proteomes" id="UP000286113">
    <property type="component" value="Unassembled WGS sequence"/>
</dbReference>
<dbReference type="SUPFAM" id="SSF56935">
    <property type="entry name" value="Porins"/>
    <property type="match status" value="1"/>
</dbReference>
<gene>
    <name evidence="3" type="ORF">DWX90_09405</name>
</gene>
<keyword evidence="3" id="KW-0675">Receptor</keyword>
<dbReference type="SUPFAM" id="SSF49464">
    <property type="entry name" value="Carboxypeptidase regulatory domain-like"/>
    <property type="match status" value="1"/>
</dbReference>
<accession>A0AA92TL12</accession>
<dbReference type="InterPro" id="IPR041700">
    <property type="entry name" value="OMP_b-brl_3"/>
</dbReference>
<evidence type="ECO:0000313" key="3">
    <source>
        <dbReference type="EMBL" id="RGS46646.1"/>
    </source>
</evidence>
<reference evidence="3 4" key="1">
    <citation type="submission" date="2018-08" db="EMBL/GenBank/DDBJ databases">
        <title>A genome reference for cultivated species of the human gut microbiota.</title>
        <authorList>
            <person name="Zou Y."/>
            <person name="Xue W."/>
            <person name="Luo G."/>
        </authorList>
    </citation>
    <scope>NUCLEOTIDE SEQUENCE [LARGE SCALE GENOMIC DNA]</scope>
    <source>
        <strain evidence="3 4">AF22-1</strain>
    </source>
</reference>
<protein>
    <submittedName>
        <fullName evidence="3">TonB-dependent receptor</fullName>
    </submittedName>
</protein>
<dbReference type="Pfam" id="PF13715">
    <property type="entry name" value="CarbopepD_reg_2"/>
    <property type="match status" value="1"/>
</dbReference>
<feature type="domain" description="Outer membrane protein beta-barrel" evidence="2">
    <location>
        <begin position="368"/>
        <end position="748"/>
    </location>
</feature>
<evidence type="ECO:0000256" key="1">
    <source>
        <dbReference type="SAM" id="SignalP"/>
    </source>
</evidence>
<sequence>MLMRQIFLFMVMLLVDSNVFAQGTNGRIVDEEGKPLAFANVMMLNSTDSTFVSGTISDEDGYFNLKVECKNQIVKVSLLGYKPIYINGQNDNLGTITLLEDSKVLKDVVIKGNLPRYKSTSEGVQANVEGTVLCKMGTAEDVLSHIPGIVKKGNCYEVFGKGTPIIYVNRKKLQDLSELNRLASDDIADVELLMEPGAAYDASVNAVIKIKTIKKQGDGLGIVYRQVYSQAHQNGLQEQLDINYRNSGFDLFGSLFYGLSHDRQEQRVSQKVTGSQLLDLEEALLIKTRSEDFKGTVGFSYNIDENHSFGATYIATCPTYTRGGWNNSINVFKDNVYIEYLLNTFTYIGSKKPTNDISTYYNGKIGKINIDWNGEAYFRKMGNHQSSQETESMSQKIQNVNTQYVADSRLYASKLVVTMPIWIGKLQLGSEYSNIERTSLYMIEAVSDDLPSNSDDKIKESNVSAFTSYMMNFGKSQLDAGLRYEYVVSDYYNKNVYMSEQSKSYSNFFPYVAFSFPLKNTAVNLNYNVKARRPSYNMLSGNVQYNDKYTYQGGNPLTQPAYLHTIAMNASYRWLRFYTSWRYTKNAFYQCVEPYEKNAEITVYTYRNHPHYQSMNLGMTLSPKVGGWQPMLDLSIMKNYFSIGNVKYNKPFFFVTFNNSFQLPYGIVANVDMDYVTKGHSTTIEWAETGGLNLSLYKSFFNDKLSINFQGRDLFASCRGSNTMRYANREIYQWKYSDTRKLILTVRYRINPSCNKYKGTGAGQEQKSRM</sequence>
<keyword evidence="1" id="KW-0732">Signal</keyword>
<dbReference type="Pfam" id="PF14905">
    <property type="entry name" value="OMP_b-brl_3"/>
    <property type="match status" value="1"/>
</dbReference>
<dbReference type="EMBL" id="QRVN01000018">
    <property type="protein sequence ID" value="RGS46646.1"/>
    <property type="molecule type" value="Genomic_DNA"/>
</dbReference>
<organism evidence="3 4">
    <name type="scientific">Segatella copri</name>
    <dbReference type="NCBI Taxonomy" id="165179"/>
    <lineage>
        <taxon>Bacteria</taxon>
        <taxon>Pseudomonadati</taxon>
        <taxon>Bacteroidota</taxon>
        <taxon>Bacteroidia</taxon>
        <taxon>Bacteroidales</taxon>
        <taxon>Prevotellaceae</taxon>
        <taxon>Segatella</taxon>
    </lineage>
</organism>
<evidence type="ECO:0000313" key="4">
    <source>
        <dbReference type="Proteomes" id="UP000286113"/>
    </source>
</evidence>
<proteinExistence type="predicted"/>
<feature type="signal peptide" evidence="1">
    <location>
        <begin position="1"/>
        <end position="21"/>
    </location>
</feature>
<name>A0AA92TL12_9BACT</name>
<feature type="chain" id="PRO_5041738479" evidence="1">
    <location>
        <begin position="22"/>
        <end position="770"/>
    </location>
</feature>
<evidence type="ECO:0000259" key="2">
    <source>
        <dbReference type="Pfam" id="PF14905"/>
    </source>
</evidence>
<comment type="caution">
    <text evidence="3">The sequence shown here is derived from an EMBL/GenBank/DDBJ whole genome shotgun (WGS) entry which is preliminary data.</text>
</comment>
<dbReference type="InterPro" id="IPR008969">
    <property type="entry name" value="CarboxyPept-like_regulatory"/>
</dbReference>
<dbReference type="AlphaFoldDB" id="A0AA92TL12"/>